<dbReference type="AlphaFoldDB" id="A0A538SV84"/>
<evidence type="ECO:0000313" key="4">
    <source>
        <dbReference type="Proteomes" id="UP000319829"/>
    </source>
</evidence>
<dbReference type="InterPro" id="IPR007730">
    <property type="entry name" value="SPOR-like_dom"/>
</dbReference>
<feature type="domain" description="SPOR" evidence="2">
    <location>
        <begin position="391"/>
        <end position="472"/>
    </location>
</feature>
<feature type="compositionally biased region" description="Low complexity" evidence="1">
    <location>
        <begin position="367"/>
        <end position="389"/>
    </location>
</feature>
<proteinExistence type="predicted"/>
<dbReference type="SUPFAM" id="SSF56935">
    <property type="entry name" value="Porins"/>
    <property type="match status" value="1"/>
</dbReference>
<evidence type="ECO:0000256" key="1">
    <source>
        <dbReference type="SAM" id="MobiDB-lite"/>
    </source>
</evidence>
<dbReference type="Proteomes" id="UP000319829">
    <property type="component" value="Unassembled WGS sequence"/>
</dbReference>
<name>A0A538SV84_UNCEI</name>
<dbReference type="Gene3D" id="2.40.160.60">
    <property type="entry name" value="Outer membrane protein transport protein (OMPP1/FadL/TodX)"/>
    <property type="match status" value="1"/>
</dbReference>
<dbReference type="PROSITE" id="PS51724">
    <property type="entry name" value="SPOR"/>
    <property type="match status" value="1"/>
</dbReference>
<dbReference type="NCBIfam" id="NF033709">
    <property type="entry name" value="PorV_fam"/>
    <property type="match status" value="1"/>
</dbReference>
<dbReference type="GO" id="GO:0042834">
    <property type="term" value="F:peptidoglycan binding"/>
    <property type="evidence" value="ECO:0007669"/>
    <property type="project" value="InterPro"/>
</dbReference>
<feature type="region of interest" description="Disordered" evidence="1">
    <location>
        <begin position="318"/>
        <end position="389"/>
    </location>
</feature>
<evidence type="ECO:0000259" key="2">
    <source>
        <dbReference type="PROSITE" id="PS51724"/>
    </source>
</evidence>
<dbReference type="EMBL" id="VBOU01000034">
    <property type="protein sequence ID" value="TMQ55308.1"/>
    <property type="molecule type" value="Genomic_DNA"/>
</dbReference>
<accession>A0A538SV84</accession>
<gene>
    <name evidence="3" type="ORF">E6K74_03595</name>
</gene>
<reference evidence="3 4" key="1">
    <citation type="journal article" date="2019" name="Nat. Microbiol.">
        <title>Mediterranean grassland soil C-N compound turnover is dependent on rainfall and depth, and is mediated by genomically divergent microorganisms.</title>
        <authorList>
            <person name="Diamond S."/>
            <person name="Andeer P.F."/>
            <person name="Li Z."/>
            <person name="Crits-Christoph A."/>
            <person name="Burstein D."/>
            <person name="Anantharaman K."/>
            <person name="Lane K.R."/>
            <person name="Thomas B.C."/>
            <person name="Pan C."/>
            <person name="Northen T.R."/>
            <person name="Banfield J.F."/>
        </authorList>
    </citation>
    <scope>NUCLEOTIDE SEQUENCE [LARGE SCALE GENOMIC DNA]</scope>
    <source>
        <strain evidence="3">WS_4</strain>
    </source>
</reference>
<comment type="caution">
    <text evidence="3">The sequence shown here is derived from an EMBL/GenBank/DDBJ whole genome shotgun (WGS) entry which is preliminary data.</text>
</comment>
<organism evidence="3 4">
    <name type="scientific">Eiseniibacteriota bacterium</name>
    <dbReference type="NCBI Taxonomy" id="2212470"/>
    <lineage>
        <taxon>Bacteria</taxon>
        <taxon>Candidatus Eiseniibacteriota</taxon>
    </lineage>
</organism>
<sequence>MLRPLSGTRRPRSRAFLGIVAAVLATNAFYLPIPVAHASFVGTGVGGFLGFEVGGRPAGMGGAQTGGASGIMSQYWNPASVSTLDQPQVGAMHATWLGDLKYEWFGYGQPLGSKLGVGSISVAYFHLPSIDGVDEFNNPTGKFRVYDVAVTAGLARPIARGIALGINAKMIRQNLATVSATGAAIDLGGTAQVAGATVGAAVQNLGPKLSFDNSSYPLPRQVRFGVSRDVYRGRVLLAADYNIPSDYYHDFRVGTEIHPQANVALRAGYRRELGTPGDPANGLSFGLGINFRQLSVDYAMTPSDAFDDVHRLSFGYSFGSGPSEKKPEPRKPEERPVPPAPSSPPVIVQAKPEPTAPKTVKAPAEAPKPSATAIPTPSAPSPEELAARPSSPAPLAYAVVLPGFQTKEGAQGEMKALELLGFQTKHAQISRDPKRGGWMITFARLNSKGNADTMAASLQRMSFRASVELVEQ</sequence>
<protein>
    <submittedName>
        <fullName evidence="3">PorV/PorQ family protein</fullName>
    </submittedName>
</protein>
<feature type="compositionally biased region" description="Basic and acidic residues" evidence="1">
    <location>
        <begin position="323"/>
        <end position="336"/>
    </location>
</feature>
<evidence type="ECO:0000313" key="3">
    <source>
        <dbReference type="EMBL" id="TMQ55308.1"/>
    </source>
</evidence>